<comment type="caution">
    <text evidence="1">The sequence shown here is derived from an EMBL/GenBank/DDBJ whole genome shotgun (WGS) entry which is preliminary data.</text>
</comment>
<protein>
    <recommendedName>
        <fullName evidence="3">F5/8 type C domain-containing protein</fullName>
    </recommendedName>
</protein>
<dbReference type="EMBL" id="JAPFFF010000065">
    <property type="protein sequence ID" value="KAK8836507.1"/>
    <property type="molecule type" value="Genomic_DNA"/>
</dbReference>
<dbReference type="SUPFAM" id="SSF49785">
    <property type="entry name" value="Galactose-binding domain-like"/>
    <property type="match status" value="1"/>
</dbReference>
<reference evidence="1 2" key="1">
    <citation type="submission" date="2024-04" db="EMBL/GenBank/DDBJ databases">
        <title>Tritrichomonas musculus Genome.</title>
        <authorList>
            <person name="Alves-Ferreira E."/>
            <person name="Grigg M."/>
            <person name="Lorenzi H."/>
            <person name="Galac M."/>
        </authorList>
    </citation>
    <scope>NUCLEOTIDE SEQUENCE [LARGE SCALE GENOMIC DNA]</scope>
    <source>
        <strain evidence="1 2">EAF2021</strain>
    </source>
</reference>
<evidence type="ECO:0000313" key="2">
    <source>
        <dbReference type="Proteomes" id="UP001470230"/>
    </source>
</evidence>
<evidence type="ECO:0000313" key="1">
    <source>
        <dbReference type="EMBL" id="KAK8836507.1"/>
    </source>
</evidence>
<name>A0ABR2GT14_9EUKA</name>
<evidence type="ECO:0008006" key="3">
    <source>
        <dbReference type="Google" id="ProtNLM"/>
    </source>
</evidence>
<keyword evidence="2" id="KW-1185">Reference proteome</keyword>
<dbReference type="Proteomes" id="UP001470230">
    <property type="component" value="Unassembled WGS sequence"/>
</dbReference>
<dbReference type="Gene3D" id="2.60.120.260">
    <property type="entry name" value="Galactose-binding domain-like"/>
    <property type="match status" value="1"/>
</dbReference>
<accession>A0ABR2GT14</accession>
<gene>
    <name evidence="1" type="ORF">M9Y10_037767</name>
</gene>
<dbReference type="InterPro" id="IPR008979">
    <property type="entry name" value="Galactose-bd-like_sf"/>
</dbReference>
<organism evidence="1 2">
    <name type="scientific">Tritrichomonas musculus</name>
    <dbReference type="NCBI Taxonomy" id="1915356"/>
    <lineage>
        <taxon>Eukaryota</taxon>
        <taxon>Metamonada</taxon>
        <taxon>Parabasalia</taxon>
        <taxon>Tritrichomonadida</taxon>
        <taxon>Tritrichomonadidae</taxon>
        <taxon>Tritrichomonas</taxon>
    </lineage>
</organism>
<proteinExistence type="predicted"/>
<sequence length="459" mass="54040">MAEYETSISCLRRLTQKDNSGEFDLLINFSNDEQKKITIKTTVNKARVISNKINEAYQIDPTISSYEITIQKHVFKTNQEKARLEFQSIVEDFELILKSTTEKIRISKEQESRIYIYLHLLGENNYDSNTIKIENMSEAISYLSTEFHEEAIQYMSTNFKDIIDEGQIFNLNDEIIKEIIDLYFIEANNKYEENKKISNIKEEEEIFEKLDRKSDSGIVMHFLLQIPSEEYTKEMVEYMTSHLTDDIILNEMSQIMKQFIGFLNGSSVHGKRSGVTSIEYEGDELKGIISHLKDKYGENLCEKVEIQISDSGAHHEVSGPISNLIKYDKDHINSFYRNNYGSRPYPTASEGWIEFDFLKRKVNLTSYTLRTSEYDADRYYHAKSWRIVGSNDRESWEVVDQRVNNPSLNGRYKQCRFECSRSDKYYRYIRYIQDDSWNSQREHNIWLTCVEFFGSISSE</sequence>